<dbReference type="CDD" id="cd02180">
    <property type="entry name" value="GH16_fungal_KRE6_glucanase"/>
    <property type="match status" value="1"/>
</dbReference>
<keyword evidence="6 9" id="KW-0472">Membrane</keyword>
<keyword evidence="12" id="KW-1185">Reference proteome</keyword>
<dbReference type="PROSITE" id="PS51762">
    <property type="entry name" value="GH16_2"/>
    <property type="match status" value="1"/>
</dbReference>
<keyword evidence="3 9" id="KW-0812">Transmembrane</keyword>
<evidence type="ECO:0000313" key="11">
    <source>
        <dbReference type="EMBL" id="KAF4620325.1"/>
    </source>
</evidence>
<comment type="caution">
    <text evidence="11">The sequence shown here is derived from an EMBL/GenBank/DDBJ whole genome shotgun (WGS) entry which is preliminary data.</text>
</comment>
<dbReference type="AlphaFoldDB" id="A0A8H4VU29"/>
<evidence type="ECO:0000256" key="2">
    <source>
        <dbReference type="ARBA" id="ARBA00010962"/>
    </source>
</evidence>
<keyword evidence="4" id="KW-0735">Signal-anchor</keyword>
<comment type="similarity">
    <text evidence="2">Belongs to the SKN1/KRE6 family.</text>
</comment>
<dbReference type="SUPFAM" id="SSF49899">
    <property type="entry name" value="Concanavalin A-like lectins/glucanases"/>
    <property type="match status" value="1"/>
</dbReference>
<dbReference type="PANTHER" id="PTHR31361:SF1">
    <property type="entry name" value="BETA-GLUCAN SYNTHESIS-ASSOCIATED PROTEIN KRE6-RELATED"/>
    <property type="match status" value="1"/>
</dbReference>
<dbReference type="InterPro" id="IPR005629">
    <property type="entry name" value="Skn1/Kre6/Sbg1"/>
</dbReference>
<evidence type="ECO:0000259" key="10">
    <source>
        <dbReference type="PROSITE" id="PS51762"/>
    </source>
</evidence>
<dbReference type="GO" id="GO:0005886">
    <property type="term" value="C:plasma membrane"/>
    <property type="evidence" value="ECO:0007669"/>
    <property type="project" value="TreeGrafter"/>
</dbReference>
<proteinExistence type="inferred from homology"/>
<keyword evidence="8" id="KW-0961">Cell wall biogenesis/degradation</keyword>
<evidence type="ECO:0000256" key="8">
    <source>
        <dbReference type="ARBA" id="ARBA00023316"/>
    </source>
</evidence>
<dbReference type="Pfam" id="PF03935">
    <property type="entry name" value="SKN1_KRE6_Sbg1"/>
    <property type="match status" value="1"/>
</dbReference>
<dbReference type="InterPro" id="IPR013320">
    <property type="entry name" value="ConA-like_dom_sf"/>
</dbReference>
<dbReference type="InterPro" id="IPR000757">
    <property type="entry name" value="Beta-glucanase-like"/>
</dbReference>
<dbReference type="GO" id="GO:0015926">
    <property type="term" value="F:glucosidase activity"/>
    <property type="evidence" value="ECO:0007669"/>
    <property type="project" value="TreeGrafter"/>
</dbReference>
<evidence type="ECO:0000256" key="1">
    <source>
        <dbReference type="ARBA" id="ARBA00004606"/>
    </source>
</evidence>
<dbReference type="PANTHER" id="PTHR31361">
    <property type="entry name" value="BETA-GLUCAN SYNTHESIS-ASSOCIATED PROTEIN KRE6-RELATED"/>
    <property type="match status" value="1"/>
</dbReference>
<comment type="subcellular location">
    <subcellularLocation>
        <location evidence="1">Membrane</location>
        <topology evidence="1">Single-pass type II membrane protein</topology>
    </subcellularLocation>
</comment>
<dbReference type="GO" id="GO:0005789">
    <property type="term" value="C:endoplasmic reticulum membrane"/>
    <property type="evidence" value="ECO:0007669"/>
    <property type="project" value="TreeGrafter"/>
</dbReference>
<evidence type="ECO:0000256" key="5">
    <source>
        <dbReference type="ARBA" id="ARBA00022989"/>
    </source>
</evidence>
<dbReference type="Gene3D" id="2.60.120.200">
    <property type="match status" value="1"/>
</dbReference>
<evidence type="ECO:0000313" key="12">
    <source>
        <dbReference type="Proteomes" id="UP000521872"/>
    </source>
</evidence>
<evidence type="ECO:0000256" key="4">
    <source>
        <dbReference type="ARBA" id="ARBA00022968"/>
    </source>
</evidence>
<dbReference type="GO" id="GO:0006078">
    <property type="term" value="P:(1-&gt;6)-beta-D-glucan biosynthetic process"/>
    <property type="evidence" value="ECO:0007669"/>
    <property type="project" value="TreeGrafter"/>
</dbReference>
<feature type="transmembrane region" description="Helical" evidence="9">
    <location>
        <begin position="94"/>
        <end position="114"/>
    </location>
</feature>
<gene>
    <name evidence="11" type="ORF">D9613_000685</name>
</gene>
<keyword evidence="7" id="KW-0325">Glycoprotein</keyword>
<reference evidence="11 12" key="1">
    <citation type="submission" date="2019-12" db="EMBL/GenBank/DDBJ databases">
        <authorList>
            <person name="Floudas D."/>
            <person name="Bentzer J."/>
            <person name="Ahren D."/>
            <person name="Johansson T."/>
            <person name="Persson P."/>
            <person name="Tunlid A."/>
        </authorList>
    </citation>
    <scope>NUCLEOTIDE SEQUENCE [LARGE SCALE GENOMIC DNA]</scope>
    <source>
        <strain evidence="11 12">CBS 102.39</strain>
    </source>
</reference>
<evidence type="ECO:0000256" key="7">
    <source>
        <dbReference type="ARBA" id="ARBA00023180"/>
    </source>
</evidence>
<evidence type="ECO:0000256" key="6">
    <source>
        <dbReference type="ARBA" id="ARBA00023136"/>
    </source>
</evidence>
<dbReference type="GO" id="GO:0031505">
    <property type="term" value="P:fungal-type cell wall organization"/>
    <property type="evidence" value="ECO:0007669"/>
    <property type="project" value="TreeGrafter"/>
</dbReference>
<accession>A0A8H4VU29</accession>
<name>A0A8H4VU29_9AGAR</name>
<feature type="domain" description="GH16" evidence="10">
    <location>
        <begin position="161"/>
        <end position="508"/>
    </location>
</feature>
<dbReference type="EMBL" id="JAACJL010000015">
    <property type="protein sequence ID" value="KAF4620325.1"/>
    <property type="molecule type" value="Genomic_DNA"/>
</dbReference>
<dbReference type="Proteomes" id="UP000521872">
    <property type="component" value="Unassembled WGS sequence"/>
</dbReference>
<evidence type="ECO:0000256" key="3">
    <source>
        <dbReference type="ARBA" id="ARBA00022692"/>
    </source>
</evidence>
<protein>
    <recommendedName>
        <fullName evidence="10">GH16 domain-containing protein</fullName>
    </recommendedName>
</protein>
<sequence>MSNARPSLKRVSEGSSWDQLISFDSTPYPLGARSSLGIISSESPFLADSRQWGSSLSTEVIEDDDEQYTPSWRGEKKGITSIASSLSTRGAGNVGCLMLLVAGVLALFIGYPIASFNKKGSQSTLGGFNVGGINATGQVPEVMGNFGLIDSETPHEAYTKTSWADGRTEMQLVFSDEFNTDGRTFYPGDDPYWEAVDLHYWATNNLEWYDPEAVTTKDGSLVITLSQKDTHDLNYEGGMMTTWNKFCFTGGYLEASVQLPGANNILGLWPAIWTMGNLGRAGYGASLEGVWPYTYDSCDVGTVANQTVNGEPLAATINGDASKGGSFHTFLGSVYLAPEIDVFEAQINQDTLISEVSQSAQWAPFNAGYLWNSTADNMIINDPTISSLNTYTGSATQQATSVVTNTNPACYEANGGCYSVYGFEYKPGFDDGYITWIADNKQAWTLKAPGMGPDPNVQISSRPVPQEPMYLLVNLGMSRNFGPVDLADLPFPVHMKVDYIRVYQPTGNINIGCDPKDFPTKDYINQ</sequence>
<dbReference type="FunFam" id="2.60.120.200:FF:000135">
    <property type="entry name" value="Related to KRE6-glucan synthase subunit"/>
    <property type="match status" value="1"/>
</dbReference>
<evidence type="ECO:0000256" key="9">
    <source>
        <dbReference type="SAM" id="Phobius"/>
    </source>
</evidence>
<organism evidence="11 12">
    <name type="scientific">Agrocybe pediades</name>
    <dbReference type="NCBI Taxonomy" id="84607"/>
    <lineage>
        <taxon>Eukaryota</taxon>
        <taxon>Fungi</taxon>
        <taxon>Dikarya</taxon>
        <taxon>Basidiomycota</taxon>
        <taxon>Agaricomycotina</taxon>
        <taxon>Agaricomycetes</taxon>
        <taxon>Agaricomycetidae</taxon>
        <taxon>Agaricales</taxon>
        <taxon>Agaricineae</taxon>
        <taxon>Strophariaceae</taxon>
        <taxon>Agrocybe</taxon>
    </lineage>
</organism>
<keyword evidence="5 9" id="KW-1133">Transmembrane helix</keyword>